<evidence type="ECO:0000256" key="5">
    <source>
        <dbReference type="ARBA" id="ARBA00022525"/>
    </source>
</evidence>
<comment type="similarity">
    <text evidence="2">Belongs to the apolipoprotein A2 family.</text>
</comment>
<keyword evidence="9" id="KW-0732">Signal</keyword>
<dbReference type="GO" id="GO:0008289">
    <property type="term" value="F:lipid binding"/>
    <property type="evidence" value="ECO:0007669"/>
    <property type="project" value="InterPro"/>
</dbReference>
<evidence type="ECO:0000256" key="3">
    <source>
        <dbReference type="ARBA" id="ARBA00022421"/>
    </source>
</evidence>
<accession>A0A8D0F626</accession>
<dbReference type="GO" id="GO:0042157">
    <property type="term" value="P:lipoprotein metabolic process"/>
    <property type="evidence" value="ECO:0007669"/>
    <property type="project" value="InterPro"/>
</dbReference>
<sequence>MKVLAAALLLLCACRLRAAVVRREAVEAAPTAPEAAPAVEDFVSRYFPMLSVFTKELPQKLQAEEAYFDRANKQLAPLAQELRSNIVNLFSSMLELGKGEGQP</sequence>
<organism evidence="10 11">
    <name type="scientific">Strix occidentalis caurina</name>
    <name type="common">northern spotted owl</name>
    <dbReference type="NCBI Taxonomy" id="311401"/>
    <lineage>
        <taxon>Eukaryota</taxon>
        <taxon>Metazoa</taxon>
        <taxon>Chordata</taxon>
        <taxon>Craniata</taxon>
        <taxon>Vertebrata</taxon>
        <taxon>Euteleostomi</taxon>
        <taxon>Archelosauria</taxon>
        <taxon>Archosauria</taxon>
        <taxon>Dinosauria</taxon>
        <taxon>Saurischia</taxon>
        <taxon>Theropoda</taxon>
        <taxon>Coelurosauria</taxon>
        <taxon>Aves</taxon>
        <taxon>Neognathae</taxon>
        <taxon>Neoaves</taxon>
        <taxon>Telluraves</taxon>
        <taxon>Strigiformes</taxon>
        <taxon>Strigidae</taxon>
        <taxon>Strix</taxon>
    </lineage>
</organism>
<evidence type="ECO:0000256" key="8">
    <source>
        <dbReference type="ARBA" id="ARBA00030900"/>
    </source>
</evidence>
<dbReference type="PANTHER" id="PTHR11027:SF0">
    <property type="entry name" value="APOLIPOPROTEIN A-II"/>
    <property type="match status" value="1"/>
</dbReference>
<feature type="signal peptide" evidence="9">
    <location>
        <begin position="1"/>
        <end position="18"/>
    </location>
</feature>
<dbReference type="GO" id="GO:0120020">
    <property type="term" value="F:cholesterol transfer activity"/>
    <property type="evidence" value="ECO:0007669"/>
    <property type="project" value="TreeGrafter"/>
</dbReference>
<feature type="chain" id="PRO_5033983061" description="Apolipoprotein A-II" evidence="9">
    <location>
        <begin position="19"/>
        <end position="103"/>
    </location>
</feature>
<dbReference type="GO" id="GO:0030301">
    <property type="term" value="P:cholesterol transport"/>
    <property type="evidence" value="ECO:0007669"/>
    <property type="project" value="TreeGrafter"/>
</dbReference>
<evidence type="ECO:0000313" key="11">
    <source>
        <dbReference type="Proteomes" id="UP000694551"/>
    </source>
</evidence>
<evidence type="ECO:0000256" key="7">
    <source>
        <dbReference type="ARBA" id="ARBA00023055"/>
    </source>
</evidence>
<dbReference type="GO" id="GO:0034366">
    <property type="term" value="C:spherical high-density lipoprotein particle"/>
    <property type="evidence" value="ECO:0007669"/>
    <property type="project" value="TreeGrafter"/>
</dbReference>
<dbReference type="Proteomes" id="UP000694551">
    <property type="component" value="Unplaced"/>
</dbReference>
<keyword evidence="11" id="KW-1185">Reference proteome</keyword>
<evidence type="ECO:0000256" key="2">
    <source>
        <dbReference type="ARBA" id="ARBA00010232"/>
    </source>
</evidence>
<reference evidence="10" key="2">
    <citation type="submission" date="2025-09" db="UniProtKB">
        <authorList>
            <consortium name="Ensembl"/>
        </authorList>
    </citation>
    <scope>IDENTIFICATION</scope>
</reference>
<keyword evidence="4" id="KW-0813">Transport</keyword>
<keyword evidence="7" id="KW-0445">Lipid transport</keyword>
<reference evidence="10" key="1">
    <citation type="submission" date="2025-08" db="UniProtKB">
        <authorList>
            <consortium name="Ensembl"/>
        </authorList>
    </citation>
    <scope>IDENTIFICATION</scope>
</reference>
<dbReference type="Ensembl" id="ENSSOCT00000012403.1">
    <property type="protein sequence ID" value="ENSSOCP00000012069.1"/>
    <property type="gene ID" value="ENSSOCG00000009191.1"/>
</dbReference>
<dbReference type="GO" id="GO:0008035">
    <property type="term" value="F:high-density lipoprotein particle binding"/>
    <property type="evidence" value="ECO:0007669"/>
    <property type="project" value="TreeGrafter"/>
</dbReference>
<dbReference type="SUPFAM" id="SSF82936">
    <property type="entry name" value="Apolipoprotein A-II"/>
    <property type="match status" value="1"/>
</dbReference>
<evidence type="ECO:0000313" key="10">
    <source>
        <dbReference type="Ensembl" id="ENSSOCP00000012069.1"/>
    </source>
</evidence>
<dbReference type="Gene3D" id="6.10.250.100">
    <property type="match status" value="1"/>
</dbReference>
<dbReference type="InterPro" id="IPR006801">
    <property type="entry name" value="ApoA-II"/>
</dbReference>
<dbReference type="AlphaFoldDB" id="A0A8D0F626"/>
<keyword evidence="5" id="KW-0964">Secreted</keyword>
<evidence type="ECO:0000256" key="1">
    <source>
        <dbReference type="ARBA" id="ARBA00004613"/>
    </source>
</evidence>
<evidence type="ECO:0000256" key="9">
    <source>
        <dbReference type="SAM" id="SignalP"/>
    </source>
</evidence>
<keyword evidence="6" id="KW-0345">HDL</keyword>
<evidence type="ECO:0000256" key="4">
    <source>
        <dbReference type="ARBA" id="ARBA00022448"/>
    </source>
</evidence>
<evidence type="ECO:0000256" key="6">
    <source>
        <dbReference type="ARBA" id="ARBA00022850"/>
    </source>
</evidence>
<comment type="subcellular location">
    <subcellularLocation>
        <location evidence="1">Secreted</location>
    </subcellularLocation>
</comment>
<protein>
    <recommendedName>
        <fullName evidence="3">Apolipoprotein A-II</fullName>
    </recommendedName>
    <alternativeName>
        <fullName evidence="8">Apolipoprotein A2</fullName>
    </alternativeName>
</protein>
<dbReference type="InterPro" id="IPR036172">
    <property type="entry name" value="ApoA-II_sf"/>
</dbReference>
<name>A0A8D0F626_STROC</name>
<proteinExistence type="inferred from homology"/>
<dbReference type="Pfam" id="PF04711">
    <property type="entry name" value="ApoA-II"/>
    <property type="match status" value="1"/>
</dbReference>
<dbReference type="GO" id="GO:0042632">
    <property type="term" value="P:cholesterol homeostasis"/>
    <property type="evidence" value="ECO:0007669"/>
    <property type="project" value="TreeGrafter"/>
</dbReference>
<dbReference type="PANTHER" id="PTHR11027">
    <property type="entry name" value="APOLIPOPROTEIN A-II"/>
    <property type="match status" value="1"/>
</dbReference>